<dbReference type="EMBL" id="FOTS01000012">
    <property type="protein sequence ID" value="SFL65580.1"/>
    <property type="molecule type" value="Genomic_DNA"/>
</dbReference>
<name>A0A1I4JG97_9FIRM</name>
<gene>
    <name evidence="2" type="ORF">SAMN04490355_101266</name>
</gene>
<dbReference type="InterPro" id="IPR041657">
    <property type="entry name" value="HTH_17"/>
</dbReference>
<dbReference type="OrthoDB" id="1684751at2"/>
<dbReference type="InterPro" id="IPR009061">
    <property type="entry name" value="DNA-bd_dom_put_sf"/>
</dbReference>
<evidence type="ECO:0000313" key="3">
    <source>
        <dbReference type="Proteomes" id="UP000199520"/>
    </source>
</evidence>
<dbReference type="AlphaFoldDB" id="A0A1I4JG97"/>
<dbReference type="RefSeq" id="WP_090935178.1">
    <property type="nucleotide sequence ID" value="NZ_FOTS01000012.1"/>
</dbReference>
<protein>
    <submittedName>
        <fullName evidence="2">DNA binding domain-containing protein, excisionase family</fullName>
    </submittedName>
</protein>
<organism evidence="2 3">
    <name type="scientific">Pelosinus propionicus DSM 13327</name>
    <dbReference type="NCBI Taxonomy" id="1123291"/>
    <lineage>
        <taxon>Bacteria</taxon>
        <taxon>Bacillati</taxon>
        <taxon>Bacillota</taxon>
        <taxon>Negativicutes</taxon>
        <taxon>Selenomonadales</taxon>
        <taxon>Sporomusaceae</taxon>
        <taxon>Pelosinus</taxon>
    </lineage>
</organism>
<dbReference type="InterPro" id="IPR010093">
    <property type="entry name" value="SinI_DNA-bd"/>
</dbReference>
<dbReference type="NCBIfam" id="TIGR01764">
    <property type="entry name" value="excise"/>
    <property type="match status" value="1"/>
</dbReference>
<dbReference type="GO" id="GO:0003677">
    <property type="term" value="F:DNA binding"/>
    <property type="evidence" value="ECO:0007669"/>
    <property type="project" value="InterPro"/>
</dbReference>
<evidence type="ECO:0000259" key="1">
    <source>
        <dbReference type="Pfam" id="PF12728"/>
    </source>
</evidence>
<feature type="domain" description="Helix-turn-helix" evidence="1">
    <location>
        <begin position="6"/>
        <end position="51"/>
    </location>
</feature>
<evidence type="ECO:0000313" key="2">
    <source>
        <dbReference type="EMBL" id="SFL65580.1"/>
    </source>
</evidence>
<dbReference type="SUPFAM" id="SSF46955">
    <property type="entry name" value="Putative DNA-binding domain"/>
    <property type="match status" value="1"/>
</dbReference>
<sequence length="59" mass="6679">MAETAFYTPLETAAYLGVPVSQVYALVKTKGFPVKRIGRHYRINIKSLQQWSTDFSEGI</sequence>
<dbReference type="Proteomes" id="UP000199520">
    <property type="component" value="Unassembled WGS sequence"/>
</dbReference>
<reference evidence="3" key="1">
    <citation type="submission" date="2016-10" db="EMBL/GenBank/DDBJ databases">
        <authorList>
            <person name="Varghese N."/>
            <person name="Submissions S."/>
        </authorList>
    </citation>
    <scope>NUCLEOTIDE SEQUENCE [LARGE SCALE GENOMIC DNA]</scope>
    <source>
        <strain evidence="3">DSM 13327</strain>
    </source>
</reference>
<dbReference type="STRING" id="1123291.SAMN04490355_101266"/>
<dbReference type="Pfam" id="PF12728">
    <property type="entry name" value="HTH_17"/>
    <property type="match status" value="1"/>
</dbReference>
<accession>A0A1I4JG97</accession>
<proteinExistence type="predicted"/>
<keyword evidence="3" id="KW-1185">Reference proteome</keyword>